<dbReference type="PANTHER" id="PTHR35869:SF1">
    <property type="entry name" value="OUTER-MEMBRANE LIPOPROTEIN CARRIER PROTEIN"/>
    <property type="match status" value="1"/>
</dbReference>
<dbReference type="Pfam" id="PF03548">
    <property type="entry name" value="LolA"/>
    <property type="match status" value="1"/>
</dbReference>
<reference evidence="5" key="1">
    <citation type="submission" date="2017-10" db="EMBL/GenBank/DDBJ databases">
        <title>Completed PacBio SMRT sequence of Methylosinus trichosporium OB3b reveals presence of a third large plasmid.</title>
        <authorList>
            <person name="Charles T.C."/>
            <person name="Lynch M.D.J."/>
            <person name="Heil J.R."/>
            <person name="Cheng J."/>
        </authorList>
    </citation>
    <scope>NUCLEOTIDE SEQUENCE [LARGE SCALE GENOMIC DNA]</scope>
    <source>
        <strain evidence="5">OB3b</strain>
    </source>
</reference>
<dbReference type="STRING" id="595536.GCA_000178815_00981"/>
<evidence type="ECO:0000256" key="2">
    <source>
        <dbReference type="SAM" id="MobiDB-lite"/>
    </source>
</evidence>
<feature type="compositionally biased region" description="Basic and acidic residues" evidence="2">
    <location>
        <begin position="96"/>
        <end position="107"/>
    </location>
</feature>
<sequence>MKAPLLAAALSLAFLPPLASPAGAELFQPWPTPTQVKPAPRAAAKPAPAKPAKAAAKPAHEKPAAKTAHEKPAHDKTAHDKAPAKTEPKTAAAKPSDGKPSDGKPVEGKAASTGATKADAAKAATATAAAAAAAAVPQKPLDRAEAIKRAEASLNASPVMTADFVQIGGDGRRAEGRLFIHKVGRMRFEYAQPATMEVVSDGVTVAVRDRKLNTQDLYFIAQTPLKFLLNEKIDLEKDVKLLDVVIDDAGAAIIIEDKATLGGTSKIKLLFDAKTFDLKQWQVTDPQGYETLVSLFNIDRDSAPDPKLFKVARD</sequence>
<proteinExistence type="predicted"/>
<dbReference type="Gene3D" id="2.50.20.10">
    <property type="entry name" value="Lipoprotein localisation LolA/LolB/LppX"/>
    <property type="match status" value="1"/>
</dbReference>
<dbReference type="EMBL" id="CP023737">
    <property type="protein sequence ID" value="ATQ70102.1"/>
    <property type="molecule type" value="Genomic_DNA"/>
</dbReference>
<dbReference type="CDD" id="cd16325">
    <property type="entry name" value="LolA"/>
    <property type="match status" value="1"/>
</dbReference>
<dbReference type="SUPFAM" id="SSF89392">
    <property type="entry name" value="Prokaryotic lipoproteins and lipoprotein localization factors"/>
    <property type="match status" value="1"/>
</dbReference>
<dbReference type="RefSeq" id="WP_003614774.1">
    <property type="nucleotide sequence ID" value="NZ_ADVE02000001.1"/>
</dbReference>
<organism evidence="4 5">
    <name type="scientific">Methylosinus trichosporium (strain ATCC 35070 / NCIMB 11131 / UNIQEM 75 / OB3b)</name>
    <dbReference type="NCBI Taxonomy" id="595536"/>
    <lineage>
        <taxon>Bacteria</taxon>
        <taxon>Pseudomonadati</taxon>
        <taxon>Pseudomonadota</taxon>
        <taxon>Alphaproteobacteria</taxon>
        <taxon>Hyphomicrobiales</taxon>
        <taxon>Methylocystaceae</taxon>
        <taxon>Methylosinus</taxon>
    </lineage>
</organism>
<gene>
    <name evidence="4" type="ORF">CQW49_21080</name>
</gene>
<dbReference type="KEGG" id="mtw:CQW49_21080"/>
<evidence type="ECO:0000256" key="1">
    <source>
        <dbReference type="ARBA" id="ARBA00022729"/>
    </source>
</evidence>
<evidence type="ECO:0000313" key="4">
    <source>
        <dbReference type="EMBL" id="ATQ70102.1"/>
    </source>
</evidence>
<dbReference type="InterPro" id="IPR029046">
    <property type="entry name" value="LolA/LolB/LppX"/>
</dbReference>
<keyword evidence="1 3" id="KW-0732">Signal</keyword>
<protein>
    <submittedName>
        <fullName evidence="4">Cell envelope biogenesis protein LolA</fullName>
    </submittedName>
</protein>
<accession>A0A2D2D554</accession>
<evidence type="ECO:0000313" key="5">
    <source>
        <dbReference type="Proteomes" id="UP000230709"/>
    </source>
</evidence>
<dbReference type="InterPro" id="IPR004564">
    <property type="entry name" value="OM_lipoprot_carrier_LolA-like"/>
</dbReference>
<feature type="region of interest" description="Disordered" evidence="2">
    <location>
        <begin position="22"/>
        <end position="113"/>
    </location>
</feature>
<keyword evidence="5" id="KW-1185">Reference proteome</keyword>
<feature type="compositionally biased region" description="Basic and acidic residues" evidence="2">
    <location>
        <begin position="58"/>
        <end position="88"/>
    </location>
</feature>
<dbReference type="Proteomes" id="UP000230709">
    <property type="component" value="Chromosome"/>
</dbReference>
<evidence type="ECO:0000256" key="3">
    <source>
        <dbReference type="SAM" id="SignalP"/>
    </source>
</evidence>
<feature type="signal peptide" evidence="3">
    <location>
        <begin position="1"/>
        <end position="24"/>
    </location>
</feature>
<feature type="chain" id="PRO_5013931266" evidence="3">
    <location>
        <begin position="25"/>
        <end position="314"/>
    </location>
</feature>
<name>A0A2D2D554_METT3</name>
<dbReference type="AlphaFoldDB" id="A0A2D2D554"/>
<feature type="compositionally biased region" description="Low complexity" evidence="2">
    <location>
        <begin position="37"/>
        <end position="57"/>
    </location>
</feature>
<dbReference type="PANTHER" id="PTHR35869">
    <property type="entry name" value="OUTER-MEMBRANE LIPOPROTEIN CARRIER PROTEIN"/>
    <property type="match status" value="1"/>
</dbReference>